<gene>
    <name evidence="1" type="ORF">I5Q09_22300</name>
</gene>
<dbReference type="Proteomes" id="UP000638986">
    <property type="component" value="Unassembled WGS sequence"/>
</dbReference>
<sequence length="80" mass="9018">MFDRINNLVAKDGFTLLIWNDRYGKGVRAGLGIVHSDMDTVSSLYSLWSTLTSHAIEALNQESTEYSQLNRQLAPHPPKK</sequence>
<dbReference type="RefSeq" id="WP_125913167.1">
    <property type="nucleotide sequence ID" value="NZ_JAAMQY010000011.1"/>
</dbReference>
<proteinExistence type="predicted"/>
<reference evidence="1 2" key="1">
    <citation type="submission" date="2020-11" db="EMBL/GenBank/DDBJ databases">
        <title>Enhanced detection system for hospital associated transmission using whole genome sequencing surveillance.</title>
        <authorList>
            <person name="Harrison L.H."/>
            <person name="Van Tyne D."/>
            <person name="Marsh J.W."/>
            <person name="Griffith M.P."/>
            <person name="Snyder D.J."/>
            <person name="Cooper V.S."/>
            <person name="Mustapha M."/>
        </authorList>
    </citation>
    <scope>NUCLEOTIDE SEQUENCE [LARGE SCALE GENOMIC DNA]</scope>
    <source>
        <strain evidence="1 2">PSB00013</strain>
    </source>
</reference>
<accession>A0ABS0MXI4</accession>
<comment type="caution">
    <text evidence="1">The sequence shown here is derived from an EMBL/GenBank/DDBJ whole genome shotgun (WGS) entry which is preliminary data.</text>
</comment>
<organism evidence="1 2">
    <name type="scientific">Pseudomonas luteola</name>
    <dbReference type="NCBI Taxonomy" id="47886"/>
    <lineage>
        <taxon>Bacteria</taxon>
        <taxon>Pseudomonadati</taxon>
        <taxon>Pseudomonadota</taxon>
        <taxon>Gammaproteobacteria</taxon>
        <taxon>Pseudomonadales</taxon>
        <taxon>Pseudomonadaceae</taxon>
        <taxon>Pseudomonas</taxon>
    </lineage>
</organism>
<dbReference type="EMBL" id="JADTXM010000020">
    <property type="protein sequence ID" value="MBH3441417.1"/>
    <property type="molecule type" value="Genomic_DNA"/>
</dbReference>
<name>A0ABS0MXI4_PSELU</name>
<evidence type="ECO:0000313" key="1">
    <source>
        <dbReference type="EMBL" id="MBH3441417.1"/>
    </source>
</evidence>
<evidence type="ECO:0000313" key="2">
    <source>
        <dbReference type="Proteomes" id="UP000638986"/>
    </source>
</evidence>
<protein>
    <submittedName>
        <fullName evidence="1">Uncharacterized protein</fullName>
    </submittedName>
</protein>